<evidence type="ECO:0008006" key="3">
    <source>
        <dbReference type="Google" id="ProtNLM"/>
    </source>
</evidence>
<evidence type="ECO:0000313" key="2">
    <source>
        <dbReference type="Proteomes" id="UP000000663"/>
    </source>
</evidence>
<dbReference type="Gene3D" id="3.90.420.10">
    <property type="entry name" value="Oxidoreductase, molybdopterin-binding domain"/>
    <property type="match status" value="2"/>
</dbReference>
<dbReference type="OrthoDB" id="24039at2157"/>
<reference evidence="1 2" key="1">
    <citation type="journal article" date="2006" name="Science">
        <title>Genome of rice cluster I archaea -- the key methane producers in the rice rhizosphere.</title>
        <authorList>
            <person name="Erkel C."/>
            <person name="Kube M."/>
            <person name="Reinhardt R."/>
            <person name="Liesack W."/>
        </authorList>
    </citation>
    <scope>NUCLEOTIDE SEQUENCE [LARGE SCALE GENOMIC DNA]</scope>
    <source>
        <strain evidence="2">DSM 22066 / NBRC 105507 / MRE50</strain>
    </source>
</reference>
<dbReference type="RefSeq" id="WP_012037189.1">
    <property type="nucleotide sequence ID" value="NC_009464.1"/>
</dbReference>
<evidence type="ECO:0000313" key="1">
    <source>
        <dbReference type="EMBL" id="CAJ35301.1"/>
    </source>
</evidence>
<dbReference type="InterPro" id="IPR036374">
    <property type="entry name" value="OxRdtase_Mopterin-bd_sf"/>
</dbReference>
<dbReference type="GeneID" id="5143045"/>
<protein>
    <recommendedName>
        <fullName evidence="3">Oxidoreductase molybdopterin-binding domain-containing protein</fullName>
    </recommendedName>
</protein>
<proteinExistence type="predicted"/>
<dbReference type="PROSITE" id="PS51257">
    <property type="entry name" value="PROKAR_LIPOPROTEIN"/>
    <property type="match status" value="1"/>
</dbReference>
<dbReference type="SUPFAM" id="SSF56524">
    <property type="entry name" value="Oxidoreductase molybdopterin-binding domain"/>
    <property type="match status" value="2"/>
</dbReference>
<dbReference type="STRING" id="351160.LRC328"/>
<dbReference type="eggNOG" id="arCOG00266">
    <property type="taxonomic scope" value="Archaea"/>
</dbReference>
<name>Q0W8J2_METAR</name>
<gene>
    <name evidence="1" type="ORF">LRC328</name>
</gene>
<accession>Q0W8J2</accession>
<keyword evidence="2" id="KW-1185">Reference proteome</keyword>
<dbReference type="EMBL" id="AM114193">
    <property type="protein sequence ID" value="CAJ35301.1"/>
    <property type="molecule type" value="Genomic_DNA"/>
</dbReference>
<sequence length="298" mass="31299">MISYRVSTIVTVVLVLVAAAALSGCTSSGTADNAGGLKSGLPDTMDFSIEITGGTTSPVTVTYEDMKAMEFKELLGIYTVNSVGTESIGDYIGVPLPSIVAKAGLPEGEISYKIAASDGYNLVYTSEQLEKSIVAFKKNGTVMKPNINDKNSIIIVVPNETNNMWMKMPAKIEIIKGSAAEPALSVTGLTDNKLYLSLDDLRALPQVSSSYVDKKSNETVAISGPSLNALLDSAAIQSGALEAVFTGKDGYNKSISLADIRADPNALITIGEDGSLKNYVADQPSGTRVSDLVTIKIV</sequence>
<dbReference type="KEGG" id="rci:LRC328"/>
<dbReference type="Proteomes" id="UP000000663">
    <property type="component" value="Chromosome"/>
</dbReference>
<dbReference type="AlphaFoldDB" id="Q0W8J2"/>
<organism evidence="1 2">
    <name type="scientific">Methanocella arvoryzae (strain DSM 22066 / NBRC 105507 / MRE50)</name>
    <dbReference type="NCBI Taxonomy" id="351160"/>
    <lineage>
        <taxon>Archaea</taxon>
        <taxon>Methanobacteriati</taxon>
        <taxon>Methanobacteriota</taxon>
        <taxon>Stenosarchaea group</taxon>
        <taxon>Methanomicrobia</taxon>
        <taxon>Methanocellales</taxon>
        <taxon>Methanocellaceae</taxon>
        <taxon>Methanocella</taxon>
    </lineage>
</organism>